<evidence type="ECO:0000256" key="2">
    <source>
        <dbReference type="ARBA" id="ARBA00007452"/>
    </source>
</evidence>
<dbReference type="GO" id="GO:0043590">
    <property type="term" value="C:bacterial nucleoid"/>
    <property type="evidence" value="ECO:0007669"/>
    <property type="project" value="TreeGrafter"/>
</dbReference>
<comment type="function">
    <text evidence="1 8">Involved in DNA repair and RecF pathway recombination.</text>
</comment>
<dbReference type="Pfam" id="PF02565">
    <property type="entry name" value="RecO_C"/>
    <property type="match status" value="1"/>
</dbReference>
<dbReference type="GO" id="GO:0006310">
    <property type="term" value="P:DNA recombination"/>
    <property type="evidence" value="ECO:0007669"/>
    <property type="project" value="UniProtKB-UniRule"/>
</dbReference>
<keyword evidence="4 8" id="KW-0227">DNA damage</keyword>
<dbReference type="HAMAP" id="MF_00201">
    <property type="entry name" value="RecO"/>
    <property type="match status" value="1"/>
</dbReference>
<dbReference type="SUPFAM" id="SSF50249">
    <property type="entry name" value="Nucleic acid-binding proteins"/>
    <property type="match status" value="1"/>
</dbReference>
<accession>A0A2M9CPV1</accession>
<gene>
    <name evidence="8" type="primary">recO</name>
    <name evidence="10" type="ORF">CLV28_1423</name>
</gene>
<dbReference type="Proteomes" id="UP000231693">
    <property type="component" value="Unassembled WGS sequence"/>
</dbReference>
<comment type="caution">
    <text evidence="10">The sequence shown here is derived from an EMBL/GenBank/DDBJ whole genome shotgun (WGS) entry which is preliminary data.</text>
</comment>
<evidence type="ECO:0000313" key="10">
    <source>
        <dbReference type="EMBL" id="PJJ73939.1"/>
    </source>
</evidence>
<evidence type="ECO:0000256" key="8">
    <source>
        <dbReference type="HAMAP-Rule" id="MF_00201"/>
    </source>
</evidence>
<dbReference type="NCBIfam" id="TIGR00613">
    <property type="entry name" value="reco"/>
    <property type="match status" value="1"/>
</dbReference>
<evidence type="ECO:0000256" key="6">
    <source>
        <dbReference type="ARBA" id="ARBA00023204"/>
    </source>
</evidence>
<dbReference type="InterPro" id="IPR003717">
    <property type="entry name" value="RecO"/>
</dbReference>
<keyword evidence="5 8" id="KW-0233">DNA recombination</keyword>
<evidence type="ECO:0000256" key="1">
    <source>
        <dbReference type="ARBA" id="ARBA00003065"/>
    </source>
</evidence>
<dbReference type="InterPro" id="IPR022572">
    <property type="entry name" value="DNA_rep/recomb_RecO_N"/>
</dbReference>
<dbReference type="Pfam" id="PF11967">
    <property type="entry name" value="RecO_N"/>
    <property type="match status" value="1"/>
</dbReference>
<dbReference type="EMBL" id="PGFE01000002">
    <property type="protein sequence ID" value="PJJ73939.1"/>
    <property type="molecule type" value="Genomic_DNA"/>
</dbReference>
<keyword evidence="6 8" id="KW-0234">DNA repair</keyword>
<dbReference type="AlphaFoldDB" id="A0A2M9CPV1"/>
<dbReference type="Gene3D" id="1.20.1440.120">
    <property type="entry name" value="Recombination protein O, C-terminal domain"/>
    <property type="match status" value="1"/>
</dbReference>
<evidence type="ECO:0000256" key="5">
    <source>
        <dbReference type="ARBA" id="ARBA00023172"/>
    </source>
</evidence>
<dbReference type="GO" id="GO:0006302">
    <property type="term" value="P:double-strand break repair"/>
    <property type="evidence" value="ECO:0007669"/>
    <property type="project" value="TreeGrafter"/>
</dbReference>
<evidence type="ECO:0000259" key="9">
    <source>
        <dbReference type="Pfam" id="PF11967"/>
    </source>
</evidence>
<dbReference type="SUPFAM" id="SSF57863">
    <property type="entry name" value="ArfGap/RecO-like zinc finger"/>
    <property type="match status" value="1"/>
</dbReference>
<dbReference type="Gene3D" id="2.40.50.140">
    <property type="entry name" value="Nucleic acid-binding proteins"/>
    <property type="match status" value="1"/>
</dbReference>
<protein>
    <recommendedName>
        <fullName evidence="3 8">DNA repair protein RecO</fullName>
    </recommendedName>
    <alternativeName>
        <fullName evidence="7 8">Recombination protein O</fullName>
    </alternativeName>
</protein>
<comment type="similarity">
    <text evidence="2 8">Belongs to the RecO family.</text>
</comment>
<reference evidence="10 11" key="1">
    <citation type="submission" date="2017-11" db="EMBL/GenBank/DDBJ databases">
        <title>Genomic Encyclopedia of Archaeal and Bacterial Type Strains, Phase II (KMG-II): From Individual Species to Whole Genera.</title>
        <authorList>
            <person name="Goeker M."/>
        </authorList>
    </citation>
    <scope>NUCLEOTIDE SEQUENCE [LARGE SCALE GENOMIC DNA]</scope>
    <source>
        <strain evidence="10 11">DSM 25478</strain>
    </source>
</reference>
<proteinExistence type="inferred from homology"/>
<feature type="domain" description="DNA replication/recombination mediator RecO N-terminal" evidence="9">
    <location>
        <begin position="10"/>
        <end position="85"/>
    </location>
</feature>
<dbReference type="InterPro" id="IPR042242">
    <property type="entry name" value="RecO_C"/>
</dbReference>
<organism evidence="10 11">
    <name type="scientific">Sediminihabitans luteus</name>
    <dbReference type="NCBI Taxonomy" id="1138585"/>
    <lineage>
        <taxon>Bacteria</taxon>
        <taxon>Bacillati</taxon>
        <taxon>Actinomycetota</taxon>
        <taxon>Actinomycetes</taxon>
        <taxon>Micrococcales</taxon>
        <taxon>Cellulomonadaceae</taxon>
        <taxon>Sediminihabitans</taxon>
    </lineage>
</organism>
<dbReference type="InterPro" id="IPR012340">
    <property type="entry name" value="NA-bd_OB-fold"/>
</dbReference>
<dbReference type="PANTHER" id="PTHR33991:SF1">
    <property type="entry name" value="DNA REPAIR PROTEIN RECO"/>
    <property type="match status" value="1"/>
</dbReference>
<evidence type="ECO:0000256" key="4">
    <source>
        <dbReference type="ARBA" id="ARBA00022763"/>
    </source>
</evidence>
<keyword evidence="11" id="KW-1185">Reference proteome</keyword>
<evidence type="ECO:0000313" key="11">
    <source>
        <dbReference type="Proteomes" id="UP000231693"/>
    </source>
</evidence>
<dbReference type="InterPro" id="IPR037278">
    <property type="entry name" value="ARFGAP/RecO"/>
</dbReference>
<sequence>MADNGPVPSYRDDAIVLRTQKLGEADRIVTFLTREHGKVRAVAKGVRRTSSRFGARLEPFMMVDLQLHEGRSLDTVTQVETVGPYARAICADYAMYTSGTVMLETAERLVASEREPSVQQFWLLVGAVRALAEGTHAPGLVLDSYLLRAFAVAGWAASFTDCARCGEPGPHRSFSIATGGAVCGRCRPPGSTAPAPETFELLAALLAGDWQVANASGDRHRREASGLVAAYSQFHLERTLRSLRMVERGSAPDEQAVTRAQEAGA</sequence>
<name>A0A2M9CPV1_9CELL</name>
<evidence type="ECO:0000256" key="7">
    <source>
        <dbReference type="ARBA" id="ARBA00033409"/>
    </source>
</evidence>
<evidence type="ECO:0000256" key="3">
    <source>
        <dbReference type="ARBA" id="ARBA00021310"/>
    </source>
</evidence>
<dbReference type="PANTHER" id="PTHR33991">
    <property type="entry name" value="DNA REPAIR PROTEIN RECO"/>
    <property type="match status" value="1"/>
</dbReference>